<dbReference type="EMBL" id="MU826857">
    <property type="protein sequence ID" value="KAJ7370726.1"/>
    <property type="molecule type" value="Genomic_DNA"/>
</dbReference>
<accession>A0A9W9YWF9</accession>
<comment type="caution">
    <text evidence="6">Lacks conserved residue(s) required for the propagation of feature annotation.</text>
</comment>
<evidence type="ECO:0000256" key="1">
    <source>
        <dbReference type="ARBA" id="ARBA00001913"/>
    </source>
</evidence>
<dbReference type="PRINTS" id="PR00895">
    <property type="entry name" value="PENTAXIN"/>
</dbReference>
<dbReference type="SUPFAM" id="SSF49899">
    <property type="entry name" value="Concanavalin A-like lectins/glucanases"/>
    <property type="match status" value="2"/>
</dbReference>
<dbReference type="GO" id="GO:0046872">
    <property type="term" value="F:metal ion binding"/>
    <property type="evidence" value="ECO:0007669"/>
    <property type="project" value="UniProtKB-KW"/>
</dbReference>
<dbReference type="Gene3D" id="2.60.120.200">
    <property type="match status" value="2"/>
</dbReference>
<sequence>MECSAILECKSFNFKVTESVENNCEVNDETRNSSSPSDYQEVAGLVYYEASPAGCLSSPCKNLARCTESCSADESCTCDCILDETYGDRCEFWTDDARGDFNLQFPSTTLQTLSFLMEISKHLKNYCQKYIEPFLVWNCILLAVQWHRKCVLGNDGNESAFYIAPLNDGNWHQVCLSREAINRSLDIVVDVGKVLQERRTKCRKNIPWRRFTDSWTKEDVIWTGTGEFGDQVDWRLLKARSGVQGDVLVNIPDTCSSNSRPFLWSKLTKEERGVDSLNAFRRRIRKRDLQRPVTVVARTAIYALVNHGQLLRVDYSLVDDRSHFICSLLEGPEGRFEVMVDGKVTSSDELTEVFGIPEGSTLVLGKDTKSRSFRGSIGGVNIWSEALDKHAIVSMYRGHGDESGNVLSWHDLRSVIPEELLPLRQPLHLEGRNQEQESYFTLDFKTRSSQNVANYTHDFNEMKKFTVCAWFKTNQQGAIFQYLSTHNSTRNNILILVTVERNLECKIGTRVIRNATNLYLTDGQWHHICLVWRTSDGRTTLHSDGDLISKLMDINRDDAIKGGGDFIIGQYMNESTRSFIEGREFVGRITEVNIWGKHFEDATLVTMSRDCSYSRGGFLKWDVFRDGYHGDIQLIDASDCLVPDFTVLSRRGDRCNEKYTIPSCSGAMKALFDRANSTTGGKMWRCYHTCALEESYMGYSFNQTSGKEKCIMDAHNDLLTIK</sequence>
<dbReference type="OrthoDB" id="5989664at2759"/>
<keyword evidence="3" id="KW-0106">Calcium</keyword>
<keyword evidence="5" id="KW-0325">Glycoprotein</keyword>
<comment type="caution">
    <text evidence="8">The sequence shown here is derived from an EMBL/GenBank/DDBJ whole genome shotgun (WGS) entry which is preliminary data.</text>
</comment>
<dbReference type="PROSITE" id="PS51828">
    <property type="entry name" value="PTX_2"/>
    <property type="match status" value="1"/>
</dbReference>
<keyword evidence="9" id="KW-1185">Reference proteome</keyword>
<dbReference type="InterPro" id="IPR001759">
    <property type="entry name" value="PTX_dom"/>
</dbReference>
<feature type="domain" description="Pentraxin (PTX)" evidence="7">
    <location>
        <begin position="438"/>
        <end position="641"/>
    </location>
</feature>
<evidence type="ECO:0000259" key="7">
    <source>
        <dbReference type="PROSITE" id="PS51828"/>
    </source>
</evidence>
<protein>
    <recommendedName>
        <fullName evidence="7">Pentraxin (PTX) domain-containing protein</fullName>
    </recommendedName>
</protein>
<reference evidence="8" key="1">
    <citation type="submission" date="2023-01" db="EMBL/GenBank/DDBJ databases">
        <title>Genome assembly of the deep-sea coral Lophelia pertusa.</title>
        <authorList>
            <person name="Herrera S."/>
            <person name="Cordes E."/>
        </authorList>
    </citation>
    <scope>NUCLEOTIDE SEQUENCE</scope>
    <source>
        <strain evidence="8">USNM1676648</strain>
        <tissue evidence="8">Polyp</tissue>
    </source>
</reference>
<evidence type="ECO:0000256" key="5">
    <source>
        <dbReference type="ARBA" id="ARBA00023180"/>
    </source>
</evidence>
<comment type="cofactor">
    <cofactor evidence="1">
        <name>Ca(2+)</name>
        <dbReference type="ChEBI" id="CHEBI:29108"/>
    </cofactor>
</comment>
<dbReference type="InterPro" id="IPR051360">
    <property type="entry name" value="Neuronal_Pentraxin_Related"/>
</dbReference>
<evidence type="ECO:0000256" key="2">
    <source>
        <dbReference type="ARBA" id="ARBA00022723"/>
    </source>
</evidence>
<keyword evidence="2" id="KW-0479">Metal-binding</keyword>
<dbReference type="InterPro" id="IPR013320">
    <property type="entry name" value="ConA-like_dom_sf"/>
</dbReference>
<dbReference type="PANTHER" id="PTHR19277:SF125">
    <property type="entry name" value="B6"/>
    <property type="match status" value="1"/>
</dbReference>
<dbReference type="AlphaFoldDB" id="A0A9W9YWF9"/>
<evidence type="ECO:0000313" key="9">
    <source>
        <dbReference type="Proteomes" id="UP001163046"/>
    </source>
</evidence>
<evidence type="ECO:0000313" key="8">
    <source>
        <dbReference type="EMBL" id="KAJ7370726.1"/>
    </source>
</evidence>
<dbReference type="Proteomes" id="UP001163046">
    <property type="component" value="Unassembled WGS sequence"/>
</dbReference>
<organism evidence="8 9">
    <name type="scientific">Desmophyllum pertusum</name>
    <dbReference type="NCBI Taxonomy" id="174260"/>
    <lineage>
        <taxon>Eukaryota</taxon>
        <taxon>Metazoa</taxon>
        <taxon>Cnidaria</taxon>
        <taxon>Anthozoa</taxon>
        <taxon>Hexacorallia</taxon>
        <taxon>Scleractinia</taxon>
        <taxon>Caryophylliina</taxon>
        <taxon>Caryophylliidae</taxon>
        <taxon>Desmophyllum</taxon>
    </lineage>
</organism>
<dbReference type="Pfam" id="PF00354">
    <property type="entry name" value="Pentaxin"/>
    <property type="match status" value="2"/>
</dbReference>
<proteinExistence type="predicted"/>
<keyword evidence="4" id="KW-1015">Disulfide bond</keyword>
<evidence type="ECO:0000256" key="3">
    <source>
        <dbReference type="ARBA" id="ARBA00022837"/>
    </source>
</evidence>
<evidence type="ECO:0000256" key="6">
    <source>
        <dbReference type="PROSITE-ProRule" id="PRU01172"/>
    </source>
</evidence>
<name>A0A9W9YWF9_9CNID</name>
<gene>
    <name evidence="8" type="ORF">OS493_030145</name>
</gene>
<evidence type="ECO:0000256" key="4">
    <source>
        <dbReference type="ARBA" id="ARBA00023157"/>
    </source>
</evidence>
<dbReference type="PANTHER" id="PTHR19277">
    <property type="entry name" value="PENTRAXIN"/>
    <property type="match status" value="1"/>
</dbReference>
<dbReference type="SMART" id="SM00159">
    <property type="entry name" value="PTX"/>
    <property type="match status" value="1"/>
</dbReference>